<name>A0A2U1ZW68_9MICO</name>
<reference evidence="1 2" key="1">
    <citation type="submission" date="2018-03" db="EMBL/GenBank/DDBJ databases">
        <title>Genome assembly of novel Miniimonas species PCH200.</title>
        <authorList>
            <person name="Thakur V."/>
            <person name="Kumar V."/>
            <person name="Singh D."/>
        </authorList>
    </citation>
    <scope>NUCLEOTIDE SEQUENCE [LARGE SCALE GENOMIC DNA]</scope>
    <source>
        <strain evidence="1 2">PCH200</strain>
    </source>
</reference>
<dbReference type="AlphaFoldDB" id="A0A2U1ZW68"/>
<protein>
    <recommendedName>
        <fullName evidence="3">PASTA domain-containing protein</fullName>
    </recommendedName>
</protein>
<proteinExistence type="predicted"/>
<sequence length="398" mass="43342">MPRRADPTASHYLVYAYSVLFHLPPAFFERNVNLLETSVAFDLADPPHSVRLAQRAMLLALASSLTADQLQGFGLTGASVGNALAEGLDASASEIETLGLIWKLGQESDDRWRSLLSRLRPEEPEWVDLIGVEMVAYNPLFPESLSLTGRVGLRTAGAFDALGLEITPLEVADSYSEMCAEIARHKTSTMSMNAIRVSSTALRMLDVATVTGGIAGSWIDKGSGALIGFFEAADDRDRDLALAWWYATALHDAQPSVTTRVLRHLKVTAQEHARKGERDRLRATNAVIADLAGTDSLHEDRDASSLVPDAINLPLDAAINLAGAAGFTDVRLVDAYPTNGVQREPMMRSRWVVRYQKPSAGESAAADSAVVLAYSRPGERVRDHIAHQLMEERLRKPS</sequence>
<evidence type="ECO:0008006" key="3">
    <source>
        <dbReference type="Google" id="ProtNLM"/>
    </source>
</evidence>
<dbReference type="Proteomes" id="UP000245166">
    <property type="component" value="Unassembled WGS sequence"/>
</dbReference>
<evidence type="ECO:0000313" key="2">
    <source>
        <dbReference type="Proteomes" id="UP000245166"/>
    </source>
</evidence>
<gene>
    <name evidence="1" type="ORF">C8046_11800</name>
</gene>
<accession>A0A2U1ZW68</accession>
<dbReference type="OrthoDB" id="5189989at2"/>
<keyword evidence="2" id="KW-1185">Reference proteome</keyword>
<dbReference type="InterPro" id="IPR005543">
    <property type="entry name" value="PASTA_dom"/>
</dbReference>
<dbReference type="EMBL" id="PYHR01000002">
    <property type="protein sequence ID" value="PWD51235.1"/>
    <property type="molecule type" value="Genomic_DNA"/>
</dbReference>
<dbReference type="CDD" id="cd06577">
    <property type="entry name" value="PASTA_pknB"/>
    <property type="match status" value="1"/>
</dbReference>
<comment type="caution">
    <text evidence="1">The sequence shown here is derived from an EMBL/GenBank/DDBJ whole genome shotgun (WGS) entry which is preliminary data.</text>
</comment>
<evidence type="ECO:0000313" key="1">
    <source>
        <dbReference type="EMBL" id="PWD51235.1"/>
    </source>
</evidence>
<organism evidence="1 2">
    <name type="scientific">Serinibacter arcticus</name>
    <dbReference type="NCBI Taxonomy" id="1655435"/>
    <lineage>
        <taxon>Bacteria</taxon>
        <taxon>Bacillati</taxon>
        <taxon>Actinomycetota</taxon>
        <taxon>Actinomycetes</taxon>
        <taxon>Micrococcales</taxon>
        <taxon>Beutenbergiaceae</taxon>
        <taxon>Serinibacter</taxon>
    </lineage>
</organism>